<dbReference type="InterPro" id="IPR036942">
    <property type="entry name" value="Beta-barrel_TonB_sf"/>
</dbReference>
<feature type="domain" description="TonB-dependent receptor-like beta-barrel" evidence="16">
    <location>
        <begin position="193"/>
        <end position="661"/>
    </location>
</feature>
<evidence type="ECO:0000256" key="9">
    <source>
        <dbReference type="ARBA" id="ARBA00023077"/>
    </source>
</evidence>
<keyword evidence="10 12" id="KW-0472">Membrane</keyword>
<feature type="chain" id="PRO_5004901443" evidence="15">
    <location>
        <begin position="23"/>
        <end position="697"/>
    </location>
</feature>
<dbReference type="InterPro" id="IPR010916">
    <property type="entry name" value="TonB_box_CS"/>
</dbReference>
<keyword evidence="6 15" id="KW-0732">Signal</keyword>
<keyword evidence="9 13" id="KW-0798">TonB box</keyword>
<reference evidence="18 19" key="1">
    <citation type="journal article" date="2014" name="Genome Announc.">
        <title>Draft Genome Sequence of the Agar-Degrading Bacterium Catenovulum sp. Strain DS-2, Isolated from Intestines of Haliotis diversicolor.</title>
        <authorList>
            <person name="Shan D."/>
            <person name="Li X."/>
            <person name="Gu Z."/>
            <person name="Wei G."/>
            <person name="Gao Z."/>
            <person name="Shao Z."/>
        </authorList>
    </citation>
    <scope>NUCLEOTIDE SEQUENCE [LARGE SCALE GENOMIC DNA]</scope>
    <source>
        <strain evidence="18 19">DS-2</strain>
    </source>
</reference>
<dbReference type="OrthoDB" id="127311at2"/>
<dbReference type="PANTHER" id="PTHR32552">
    <property type="entry name" value="FERRICHROME IRON RECEPTOR-RELATED"/>
    <property type="match status" value="1"/>
</dbReference>
<evidence type="ECO:0000256" key="15">
    <source>
        <dbReference type="SAM" id="SignalP"/>
    </source>
</evidence>
<comment type="subcellular location">
    <subcellularLocation>
        <location evidence="1 12">Cell outer membrane</location>
        <topology evidence="1 12">Multi-pass membrane protein</topology>
    </subcellularLocation>
</comment>
<dbReference type="PANTHER" id="PTHR32552:SF81">
    <property type="entry name" value="TONB-DEPENDENT OUTER MEMBRANE RECEPTOR"/>
    <property type="match status" value="1"/>
</dbReference>
<keyword evidence="2 12" id="KW-0813">Transport</keyword>
<keyword evidence="18" id="KW-0675">Receptor</keyword>
<evidence type="ECO:0000256" key="14">
    <source>
        <dbReference type="RuleBase" id="RU003357"/>
    </source>
</evidence>
<dbReference type="InterPro" id="IPR012910">
    <property type="entry name" value="Plug_dom"/>
</dbReference>
<keyword evidence="7" id="KW-0408">Iron</keyword>
<name>W7QKZ3_9ALTE</name>
<evidence type="ECO:0000256" key="3">
    <source>
        <dbReference type="ARBA" id="ARBA00022452"/>
    </source>
</evidence>
<dbReference type="PROSITE" id="PS00430">
    <property type="entry name" value="TONB_DEPENDENT_REC_1"/>
    <property type="match status" value="1"/>
</dbReference>
<dbReference type="Pfam" id="PF07715">
    <property type="entry name" value="Plug"/>
    <property type="match status" value="1"/>
</dbReference>
<evidence type="ECO:0000259" key="16">
    <source>
        <dbReference type="Pfam" id="PF00593"/>
    </source>
</evidence>
<evidence type="ECO:0000256" key="2">
    <source>
        <dbReference type="ARBA" id="ARBA00022448"/>
    </source>
</evidence>
<dbReference type="GO" id="GO:0009279">
    <property type="term" value="C:cell outer membrane"/>
    <property type="evidence" value="ECO:0007669"/>
    <property type="project" value="UniProtKB-SubCell"/>
</dbReference>
<keyword evidence="19" id="KW-1185">Reference proteome</keyword>
<dbReference type="Proteomes" id="UP000019276">
    <property type="component" value="Unassembled WGS sequence"/>
</dbReference>
<evidence type="ECO:0000259" key="17">
    <source>
        <dbReference type="Pfam" id="PF07715"/>
    </source>
</evidence>
<feature type="domain" description="TonB-dependent receptor plug" evidence="17">
    <location>
        <begin position="40"/>
        <end position="147"/>
    </location>
</feature>
<feature type="short sequence motif" description="TonB box" evidence="13">
    <location>
        <begin position="28"/>
        <end position="34"/>
    </location>
</feature>
<dbReference type="EMBL" id="ARZY01000037">
    <property type="protein sequence ID" value="EWH08778.1"/>
    <property type="molecule type" value="Genomic_DNA"/>
</dbReference>
<evidence type="ECO:0000256" key="11">
    <source>
        <dbReference type="ARBA" id="ARBA00023237"/>
    </source>
</evidence>
<dbReference type="Gene3D" id="2.40.170.20">
    <property type="entry name" value="TonB-dependent receptor, beta-barrel domain"/>
    <property type="match status" value="1"/>
</dbReference>
<sequence>MQNHLSIAPVVAALCTSFAVHANPEQDTIVVTGTREAQSKQDVAESISLLSQQALENIGASHPAEALNRLAGVHINNLGGEGHMTSIRQPITTSAVYLFLEDGLPIRPTGFFNHNALYEINMPQAGRLEVVKGPGSALYGSDAIGGVINVLTAPAPQQTLLKANVELGENDWQRLLVSYGNKINTQHAGKLDINLTDNQGYRDAADYSRYSVTARLDSNLSDNLSAKTLLTASDIQQSGTSNLTESQYKAGSTFNAYHGDIGYREVSALRFSSDISWYVNEQTLVSAVPYYRSNSMQMMPSWMITYDPNIRDYQFKSYGLMLKYRQHINQGTVIVGLDTDVTPSDYVEEQISLTKQDDIYTDYSRTGQLNYDFSATQTSLSPYIHTEWDLTDNWRLTVGVRYDSFDVDYTDNLAGQVEDTSHLRPQSQTKSYQHTSPKFSLLYRVAADHTAYFNYRNAFVAPSVGSLFRPGSSKGSENLQPTEADSFEIGLRGQLAADWLYELAVYDLQKSNDIVSVINGSDRIVTNAGESRHLGFEAAIQGKLTDEWSLSTSIAITNQYYQDFAYLFQCFSPACGGFKKENRNYAGFKVGKAPAEMANLTLKYQPTWLQGFSSEVEVEHLGEYFTDETNTQTYAGHTLVNWRNHYQINANWQVYLRIINLTDKLYSVYTSNQVGNPNLGYRPGTPRSIYVGATWQL</sequence>
<keyword evidence="11 12" id="KW-0998">Cell outer membrane</keyword>
<evidence type="ECO:0000256" key="8">
    <source>
        <dbReference type="ARBA" id="ARBA00023065"/>
    </source>
</evidence>
<evidence type="ECO:0000256" key="10">
    <source>
        <dbReference type="ARBA" id="ARBA00023136"/>
    </source>
</evidence>
<dbReference type="Gene3D" id="2.170.130.10">
    <property type="entry name" value="TonB-dependent receptor, plug domain"/>
    <property type="match status" value="1"/>
</dbReference>
<dbReference type="InterPro" id="IPR000531">
    <property type="entry name" value="Beta-barrel_TonB"/>
</dbReference>
<protein>
    <submittedName>
        <fullName evidence="18">Outer membrane receptor for ferrienterochelin and colicins</fullName>
    </submittedName>
</protein>
<keyword evidence="3 12" id="KW-1134">Transmembrane beta strand</keyword>
<accession>W7QKZ3</accession>
<comment type="similarity">
    <text evidence="12 14">Belongs to the TonB-dependent receptor family.</text>
</comment>
<evidence type="ECO:0000256" key="4">
    <source>
        <dbReference type="ARBA" id="ARBA00022496"/>
    </source>
</evidence>
<evidence type="ECO:0000256" key="5">
    <source>
        <dbReference type="ARBA" id="ARBA00022692"/>
    </source>
</evidence>
<keyword evidence="8" id="KW-0406">Ion transport</keyword>
<gene>
    <name evidence="18" type="ORF">DS2_15744</name>
</gene>
<organism evidence="18 19">
    <name type="scientific">Catenovulum agarivorans DS-2</name>
    <dbReference type="NCBI Taxonomy" id="1328313"/>
    <lineage>
        <taxon>Bacteria</taxon>
        <taxon>Pseudomonadati</taxon>
        <taxon>Pseudomonadota</taxon>
        <taxon>Gammaproteobacteria</taxon>
        <taxon>Alteromonadales</taxon>
        <taxon>Alteromonadaceae</taxon>
        <taxon>Catenovulum</taxon>
    </lineage>
</organism>
<dbReference type="InterPro" id="IPR037066">
    <property type="entry name" value="Plug_dom_sf"/>
</dbReference>
<dbReference type="STRING" id="1328313.DS2_15744"/>
<evidence type="ECO:0000256" key="1">
    <source>
        <dbReference type="ARBA" id="ARBA00004571"/>
    </source>
</evidence>
<dbReference type="AlphaFoldDB" id="W7QKZ3"/>
<feature type="signal peptide" evidence="15">
    <location>
        <begin position="1"/>
        <end position="22"/>
    </location>
</feature>
<evidence type="ECO:0000313" key="19">
    <source>
        <dbReference type="Proteomes" id="UP000019276"/>
    </source>
</evidence>
<evidence type="ECO:0000256" key="6">
    <source>
        <dbReference type="ARBA" id="ARBA00022729"/>
    </source>
</evidence>
<dbReference type="eggNOG" id="COG4206">
    <property type="taxonomic scope" value="Bacteria"/>
</dbReference>
<dbReference type="CDD" id="cd01347">
    <property type="entry name" value="ligand_gated_channel"/>
    <property type="match status" value="1"/>
</dbReference>
<evidence type="ECO:0000256" key="7">
    <source>
        <dbReference type="ARBA" id="ARBA00023004"/>
    </source>
</evidence>
<keyword evidence="4" id="KW-0410">Iron transport</keyword>
<evidence type="ECO:0000256" key="12">
    <source>
        <dbReference type="PROSITE-ProRule" id="PRU01360"/>
    </source>
</evidence>
<dbReference type="PROSITE" id="PS52016">
    <property type="entry name" value="TONB_DEPENDENT_REC_3"/>
    <property type="match status" value="1"/>
</dbReference>
<keyword evidence="5 12" id="KW-0812">Transmembrane</keyword>
<dbReference type="SUPFAM" id="SSF56935">
    <property type="entry name" value="Porins"/>
    <property type="match status" value="1"/>
</dbReference>
<proteinExistence type="inferred from homology"/>
<dbReference type="GO" id="GO:0006826">
    <property type="term" value="P:iron ion transport"/>
    <property type="evidence" value="ECO:0007669"/>
    <property type="project" value="UniProtKB-KW"/>
</dbReference>
<comment type="caution">
    <text evidence="18">The sequence shown here is derived from an EMBL/GenBank/DDBJ whole genome shotgun (WGS) entry which is preliminary data.</text>
</comment>
<evidence type="ECO:0000313" key="18">
    <source>
        <dbReference type="EMBL" id="EWH08778.1"/>
    </source>
</evidence>
<dbReference type="Pfam" id="PF00593">
    <property type="entry name" value="TonB_dep_Rec_b-barrel"/>
    <property type="match status" value="1"/>
</dbReference>
<dbReference type="RefSeq" id="WP_035015809.1">
    <property type="nucleotide sequence ID" value="NZ_ARZY01000037.1"/>
</dbReference>
<evidence type="ECO:0000256" key="13">
    <source>
        <dbReference type="PROSITE-ProRule" id="PRU10143"/>
    </source>
</evidence>
<dbReference type="InterPro" id="IPR039426">
    <property type="entry name" value="TonB-dep_rcpt-like"/>
</dbReference>